<protein>
    <submittedName>
        <fullName evidence="1">Uncharacterized protein</fullName>
    </submittedName>
</protein>
<reference evidence="1 2" key="1">
    <citation type="journal article" date="2018" name="PLoS Pathog.">
        <title>Evolution of structural diversity of trichothecenes, a family of toxins produced by plant pathogenic and entomopathogenic fungi.</title>
        <authorList>
            <person name="Proctor R.H."/>
            <person name="McCormick S.P."/>
            <person name="Kim H.S."/>
            <person name="Cardoza R.E."/>
            <person name="Stanley A.M."/>
            <person name="Lindo L."/>
            <person name="Kelly A."/>
            <person name="Brown D.W."/>
            <person name="Lee T."/>
            <person name="Vaughan M.M."/>
            <person name="Alexander N.J."/>
            <person name="Busman M."/>
            <person name="Gutierrez S."/>
        </authorList>
    </citation>
    <scope>NUCLEOTIDE SEQUENCE [LARGE SCALE GENOMIC DNA]</scope>
    <source>
        <strain evidence="1 2">IBT 40837</strain>
    </source>
</reference>
<gene>
    <name evidence="1" type="ORF">TARUN_4887</name>
</gene>
<keyword evidence="2" id="KW-1185">Reference proteome</keyword>
<dbReference type="STRING" id="490622.A0A395NMN1"/>
<dbReference type="OrthoDB" id="3235083at2759"/>
<proteinExistence type="predicted"/>
<dbReference type="EMBL" id="PXOA01000288">
    <property type="protein sequence ID" value="RFU77335.1"/>
    <property type="molecule type" value="Genomic_DNA"/>
</dbReference>
<accession>A0A395NMN1</accession>
<evidence type="ECO:0000313" key="1">
    <source>
        <dbReference type="EMBL" id="RFU77335.1"/>
    </source>
</evidence>
<comment type="caution">
    <text evidence="1">The sequence shown here is derived from an EMBL/GenBank/DDBJ whole genome shotgun (WGS) entry which is preliminary data.</text>
</comment>
<organism evidence="1 2">
    <name type="scientific">Trichoderma arundinaceum</name>
    <dbReference type="NCBI Taxonomy" id="490622"/>
    <lineage>
        <taxon>Eukaryota</taxon>
        <taxon>Fungi</taxon>
        <taxon>Dikarya</taxon>
        <taxon>Ascomycota</taxon>
        <taxon>Pezizomycotina</taxon>
        <taxon>Sordariomycetes</taxon>
        <taxon>Hypocreomycetidae</taxon>
        <taxon>Hypocreales</taxon>
        <taxon>Hypocreaceae</taxon>
        <taxon>Trichoderma</taxon>
    </lineage>
</organism>
<name>A0A395NMN1_TRIAR</name>
<dbReference type="Proteomes" id="UP000266272">
    <property type="component" value="Unassembled WGS sequence"/>
</dbReference>
<sequence>MVTITQDSELMTNYVSANPIPAGQHFAVFRDAQMDPGVFALSEDFYLYLIMVINGQATKIDFGHVSGIVPQGVQVQAFAVVQAPDSTLDICIATPGSGNTTNFALLHNITFTELLSPIQSSKIIRGNFPKVDHIYMSNKSTDTKRTLPLVMVAFQRPDRIISTEDLRFVQFGQSATLLGAWSLATNPKQIVDVVLGTCSLGDGAFVLYESFSGPMHIQFKFFTGSTMVVEPICPAGATCISSYIDPTSHQSILLVGGQNVTAFKASEYCSRTGKGTVIETGDQITGLKDLHVSLSGQTLRFWYTTDADAVHYYTTNSTALSTGTVVPLLPEGRGGQISSMLSLKSSDGTDQTLVSSLVSVDENGNLVLLQQDSVSQLWQTYPFWYASNLNIIELQGYMLRMHATATTDDESSLIPGCWLHVSSSGVVRCIINGRHATLGPTAQWYQTDAKGVLNILLQSDDASCFTFTADAYRAAKPGSPETPLQTPVLDPSVKLIQKLDGVSTPGDVRALRKKDGSPLVSPNASDDDVKAAADSIKVLVDQAHQRQDGSQQLFQSFKASARVATSGMAAVDARFYSAGDFLDDLEGGWHWVESKFEDAWEWGCQFIEDEAGKVWSFIIKIGDEVYSFILETVSVIVKAVTWVFKKLGTLIKDLIDFFGFLFEWDDILATADSIATGFNAALDYGQQLLDKTEFTVDSWLEELRTTIKAQLPTLQNYSYNGTSKAPQRLKAEVPAKEVLATNATDPDSDVKSGVAYNWSTYYFTYGGGTTNAVLHDDGSSDSAEDIILAMWDDIQEELNTIVKFCGNLAQDLIDFFTTGNYDIKSLISRITADVVDVMIDSLKTLADILFKAVSLGINLIKTLSNKDMDIPVIGWLWKKIAGDRAFSLLDLVALLIAIPTTVLYKAKAKVAPPKLTGRLTADTFGQYVSGKADPALSKDINNFTLATATSLELVYGEFKTISLLIDSAFEGSGLESVPIGPVAQLTNVLNATSLTFETINTFIIWPVNEDSAKPTSSSTTTKFIKYSKLGLTLSNFGAAAVANVVAKAKKADQPTIKRWKGTIAAVMAVPTICVALTKDVNDAVEGEVKTDLVVNHFVESFLEFGKQWGFAAASWTNEIEDVVMYIGLAVQQVCTYGGYGCKIYDFVEEYA</sequence>
<dbReference type="AlphaFoldDB" id="A0A395NMN1"/>
<evidence type="ECO:0000313" key="2">
    <source>
        <dbReference type="Proteomes" id="UP000266272"/>
    </source>
</evidence>